<proteinExistence type="predicted"/>
<evidence type="ECO:0000256" key="1">
    <source>
        <dbReference type="SAM" id="MobiDB-lite"/>
    </source>
</evidence>
<feature type="region of interest" description="Disordered" evidence="1">
    <location>
        <begin position="123"/>
        <end position="146"/>
    </location>
</feature>
<evidence type="ECO:0000313" key="2">
    <source>
        <dbReference type="EMBL" id="MBE3608745.1"/>
    </source>
</evidence>
<gene>
    <name evidence="2" type="ORF">CCAL9337_08440</name>
</gene>
<reference evidence="2 3" key="1">
    <citation type="submission" date="2015-08" db="EMBL/GenBank/DDBJ databases">
        <title>Comparative genomics of the Campylobacter concisus group.</title>
        <authorList>
            <person name="Yee E."/>
            <person name="Chapman M.H."/>
            <person name="Huynh S."/>
            <person name="Bono J.L."/>
            <person name="On S.L."/>
            <person name="St Leger J."/>
            <person name="Foster G."/>
            <person name="Parker C.T."/>
            <person name="Miller W.G."/>
        </authorList>
    </citation>
    <scope>NUCLEOTIDE SEQUENCE [LARGE SCALE GENOMIC DNA]</scope>
    <source>
        <strain evidence="2 3">RM9337</strain>
    </source>
</reference>
<dbReference type="AlphaFoldDB" id="A0AAW3ZZ81"/>
<keyword evidence="3" id="KW-1185">Reference proteome</keyword>
<organism evidence="2 3">
    <name type="scientific">Campylobacter californiensis</name>
    <dbReference type="NCBI Taxonomy" id="1032243"/>
    <lineage>
        <taxon>Bacteria</taxon>
        <taxon>Pseudomonadati</taxon>
        <taxon>Campylobacterota</taxon>
        <taxon>Epsilonproteobacteria</taxon>
        <taxon>Campylobacterales</taxon>
        <taxon>Campylobacteraceae</taxon>
        <taxon>Campylobacter</taxon>
    </lineage>
</organism>
<comment type="caution">
    <text evidence="2">The sequence shown here is derived from an EMBL/GenBank/DDBJ whole genome shotgun (WGS) entry which is preliminary data.</text>
</comment>
<dbReference type="InterPro" id="IPR007499">
    <property type="entry name" value="ERF_bacteria_virus"/>
</dbReference>
<feature type="compositionally biased region" description="Polar residues" evidence="1">
    <location>
        <begin position="132"/>
        <end position="143"/>
    </location>
</feature>
<sequence>MITILSKIQTELKAPKGQFNKFGGYSYRSCEDITEAVKPLLEKYEAALTISDEIVQTANRIYVKATATLRTKSGEISATAYAREAETKKGMDEAQITGSASSYARKYALNGLFAIDDEKDADATNTHEKEPQGQNASKQTQSAPREPLSLEQINDLSHLIEITNTDTRQFLAAFKTSDIKNVPFDKAKALLMKKLDKMNGVQNAS</sequence>
<evidence type="ECO:0000313" key="3">
    <source>
        <dbReference type="Proteomes" id="UP000650616"/>
    </source>
</evidence>
<dbReference type="Proteomes" id="UP000650616">
    <property type="component" value="Unassembled WGS sequence"/>
</dbReference>
<dbReference type="Pfam" id="PF04404">
    <property type="entry name" value="ERF"/>
    <property type="match status" value="1"/>
</dbReference>
<protein>
    <submittedName>
        <fullName evidence="2">ERF family protein</fullName>
    </submittedName>
</protein>
<dbReference type="EMBL" id="LIWG01000013">
    <property type="protein sequence ID" value="MBE3608745.1"/>
    <property type="molecule type" value="Genomic_DNA"/>
</dbReference>
<dbReference type="RefSeq" id="WP_169972497.1">
    <property type="nucleotide sequence ID" value="NZ_CP012545.1"/>
</dbReference>
<accession>A0AAW3ZZ81</accession>
<name>A0AAW3ZZ81_9BACT</name>